<evidence type="ECO:0000256" key="1">
    <source>
        <dbReference type="SAM" id="MobiDB-lite"/>
    </source>
</evidence>
<dbReference type="AlphaFoldDB" id="A0AAV5C1V4"/>
<accession>A0AAV5C1V4</accession>
<proteinExistence type="predicted"/>
<name>A0AAV5C1V4_ELECO</name>
<feature type="compositionally biased region" description="Polar residues" evidence="1">
    <location>
        <begin position="22"/>
        <end position="34"/>
    </location>
</feature>
<feature type="region of interest" description="Disordered" evidence="1">
    <location>
        <begin position="1"/>
        <end position="37"/>
    </location>
</feature>
<evidence type="ECO:0000313" key="2">
    <source>
        <dbReference type="EMBL" id="GJM92641.1"/>
    </source>
</evidence>
<protein>
    <submittedName>
        <fullName evidence="2">Uncharacterized protein</fullName>
    </submittedName>
</protein>
<gene>
    <name evidence="2" type="primary">ga09127</name>
    <name evidence="2" type="ORF">PR202_ga09127</name>
</gene>
<sequence>MVFPHNEAVANVAHKKRKGSSGAKNSKRSITGSNDPVPLQILPVLVHEDLATTANGPVHTEPGLQVTPRKKMAIKKKLTPKKKLQIAPDNTISLGSPAFNTRSKKLNM</sequence>
<organism evidence="2 3">
    <name type="scientific">Eleusine coracana subsp. coracana</name>
    <dbReference type="NCBI Taxonomy" id="191504"/>
    <lineage>
        <taxon>Eukaryota</taxon>
        <taxon>Viridiplantae</taxon>
        <taxon>Streptophyta</taxon>
        <taxon>Embryophyta</taxon>
        <taxon>Tracheophyta</taxon>
        <taxon>Spermatophyta</taxon>
        <taxon>Magnoliopsida</taxon>
        <taxon>Liliopsida</taxon>
        <taxon>Poales</taxon>
        <taxon>Poaceae</taxon>
        <taxon>PACMAD clade</taxon>
        <taxon>Chloridoideae</taxon>
        <taxon>Cynodonteae</taxon>
        <taxon>Eleusininae</taxon>
        <taxon>Eleusine</taxon>
    </lineage>
</organism>
<reference evidence="2" key="1">
    <citation type="journal article" date="2018" name="DNA Res.">
        <title>Multiple hybrid de novo genome assembly of finger millet, an orphan allotetraploid crop.</title>
        <authorList>
            <person name="Hatakeyama M."/>
            <person name="Aluri S."/>
            <person name="Balachadran M.T."/>
            <person name="Sivarajan S.R."/>
            <person name="Patrignani A."/>
            <person name="Gruter S."/>
            <person name="Poveda L."/>
            <person name="Shimizu-Inatsugi R."/>
            <person name="Baeten J."/>
            <person name="Francoijs K.J."/>
            <person name="Nataraja K.N."/>
            <person name="Reddy Y.A.N."/>
            <person name="Phadnis S."/>
            <person name="Ravikumar R.L."/>
            <person name="Schlapbach R."/>
            <person name="Sreeman S.M."/>
            <person name="Shimizu K.K."/>
        </authorList>
    </citation>
    <scope>NUCLEOTIDE SEQUENCE</scope>
</reference>
<keyword evidence="3" id="KW-1185">Reference proteome</keyword>
<dbReference type="EMBL" id="BQKI01000004">
    <property type="protein sequence ID" value="GJM92641.1"/>
    <property type="molecule type" value="Genomic_DNA"/>
</dbReference>
<comment type="caution">
    <text evidence="2">The sequence shown here is derived from an EMBL/GenBank/DDBJ whole genome shotgun (WGS) entry which is preliminary data.</text>
</comment>
<dbReference type="Proteomes" id="UP001054889">
    <property type="component" value="Unassembled WGS sequence"/>
</dbReference>
<evidence type="ECO:0000313" key="3">
    <source>
        <dbReference type="Proteomes" id="UP001054889"/>
    </source>
</evidence>
<reference evidence="2" key="2">
    <citation type="submission" date="2021-12" db="EMBL/GenBank/DDBJ databases">
        <title>Resequencing data analysis of finger millet.</title>
        <authorList>
            <person name="Hatakeyama M."/>
            <person name="Aluri S."/>
            <person name="Balachadran M.T."/>
            <person name="Sivarajan S.R."/>
            <person name="Poveda L."/>
            <person name="Shimizu-Inatsugi R."/>
            <person name="Schlapbach R."/>
            <person name="Sreeman S.M."/>
            <person name="Shimizu K.K."/>
        </authorList>
    </citation>
    <scope>NUCLEOTIDE SEQUENCE</scope>
</reference>